<dbReference type="GO" id="GO:0005789">
    <property type="term" value="C:endoplasmic reticulum membrane"/>
    <property type="evidence" value="ECO:0007669"/>
    <property type="project" value="UniProtKB-SubCell"/>
</dbReference>
<evidence type="ECO:0000313" key="6">
    <source>
        <dbReference type="Proteomes" id="UP000594263"/>
    </source>
</evidence>
<keyword evidence="4" id="KW-0256">Endoplasmic reticulum</keyword>
<dbReference type="Gramene" id="Kaladp0090s0039.1.v1.1">
    <property type="protein sequence ID" value="Kaladp0090s0039.1.v1.1"/>
    <property type="gene ID" value="Kaladp0090s0039.v1.1"/>
</dbReference>
<name>A0A7N0UW96_KALFE</name>
<dbReference type="PANTHER" id="PTHR22753:SF24">
    <property type="entry name" value="ESTERASE_LIPASE_THIOESTERASE FAMILY PROTEIN"/>
    <property type="match status" value="1"/>
</dbReference>
<dbReference type="SUPFAM" id="SSF53474">
    <property type="entry name" value="alpha/beta-Hydrolases"/>
    <property type="match status" value="1"/>
</dbReference>
<dbReference type="AlphaFoldDB" id="A0A7N0UW96"/>
<dbReference type="GO" id="GO:0019432">
    <property type="term" value="P:triglyceride biosynthetic process"/>
    <property type="evidence" value="ECO:0007669"/>
    <property type="project" value="UniProtKB-ARBA"/>
</dbReference>
<keyword evidence="6" id="KW-1185">Reference proteome</keyword>
<comment type="similarity">
    <text evidence="1 4">Belongs to the diacylglycerol acyltransferase family.</text>
</comment>
<evidence type="ECO:0000256" key="2">
    <source>
        <dbReference type="ARBA" id="ARBA00022679"/>
    </source>
</evidence>
<keyword evidence="2 4" id="KW-0808">Transferase</keyword>
<accession>A0A7N0UW96</accession>
<dbReference type="EnsemblPlants" id="Kaladp0090s0039.1.v1.1">
    <property type="protein sequence ID" value="Kaladp0090s0039.1.v1.1"/>
    <property type="gene ID" value="Kaladp0090s0039.v1.1"/>
</dbReference>
<organism evidence="5 6">
    <name type="scientific">Kalanchoe fedtschenkoi</name>
    <name type="common">Lavender scallops</name>
    <name type="synonym">South American air plant</name>
    <dbReference type="NCBI Taxonomy" id="63787"/>
    <lineage>
        <taxon>Eukaryota</taxon>
        <taxon>Viridiplantae</taxon>
        <taxon>Streptophyta</taxon>
        <taxon>Embryophyta</taxon>
        <taxon>Tracheophyta</taxon>
        <taxon>Spermatophyta</taxon>
        <taxon>Magnoliopsida</taxon>
        <taxon>eudicotyledons</taxon>
        <taxon>Gunneridae</taxon>
        <taxon>Pentapetalae</taxon>
        <taxon>Saxifragales</taxon>
        <taxon>Crassulaceae</taxon>
        <taxon>Kalanchoe</taxon>
    </lineage>
</organism>
<comment type="subcellular location">
    <subcellularLocation>
        <location evidence="4">Endoplasmic reticulum membrane</location>
        <topology evidence="4">Multi-pass membrane protein</topology>
    </subcellularLocation>
</comment>
<dbReference type="InterPro" id="IPR007130">
    <property type="entry name" value="DAGAT"/>
</dbReference>
<reference evidence="5" key="1">
    <citation type="submission" date="2021-01" db="UniProtKB">
        <authorList>
            <consortium name="EnsemblPlants"/>
        </authorList>
    </citation>
    <scope>IDENTIFICATION</scope>
</reference>
<evidence type="ECO:0000256" key="3">
    <source>
        <dbReference type="ARBA" id="ARBA00023315"/>
    </source>
</evidence>
<dbReference type="CDD" id="cd07987">
    <property type="entry name" value="LPLAT_MGAT-like"/>
    <property type="match status" value="1"/>
</dbReference>
<keyword evidence="3" id="KW-0012">Acyltransferase</keyword>
<evidence type="ECO:0000313" key="5">
    <source>
        <dbReference type="EnsemblPlants" id="Kaladp0090s0039.1.v1.1"/>
    </source>
</evidence>
<dbReference type="OMA" id="YGAFIFR"/>
<proteinExistence type="inferred from homology"/>
<evidence type="ECO:0000256" key="4">
    <source>
        <dbReference type="RuleBase" id="RU367023"/>
    </source>
</evidence>
<dbReference type="GO" id="GO:0004144">
    <property type="term" value="F:diacylglycerol O-acyltransferase activity"/>
    <property type="evidence" value="ECO:0007669"/>
    <property type="project" value="UniProtKB-ARBA"/>
</dbReference>
<dbReference type="Proteomes" id="UP000594263">
    <property type="component" value="Unplaced"/>
</dbReference>
<dbReference type="Pfam" id="PF03982">
    <property type="entry name" value="DAGAT"/>
    <property type="match status" value="1"/>
</dbReference>
<evidence type="ECO:0000256" key="1">
    <source>
        <dbReference type="ARBA" id="ARBA00005420"/>
    </source>
</evidence>
<dbReference type="InterPro" id="IPR029058">
    <property type="entry name" value="AB_hydrolase_fold"/>
</dbReference>
<protein>
    <recommendedName>
        <fullName evidence="4">Acyltransferase</fullName>
        <ecNumber evidence="4">2.3.1.-</ecNumber>
    </recommendedName>
</protein>
<dbReference type="EC" id="2.3.1.-" evidence="4"/>
<dbReference type="PANTHER" id="PTHR22753">
    <property type="entry name" value="TRANSMEMBRANE PROTEIN 68"/>
    <property type="match status" value="1"/>
</dbReference>
<sequence length="464" mass="52809">MIEVMPYQLFLAYMLSSIGGNFLEIPLGIDISVHLRHAVGELPQALRTMSLFASVLADILPVETLVWKLKMLESASSYANSRLHAVRSQTLILSSGKDQLLPSQDEAERLCLHLSNCDSRKFNDRGHFLFLESDFELLSVIKGTSLYRCGRLRNFVSDYIPPTPSEFQSIYASYRWLENFTSPVMLSTLDDGKITRGLAGLPSLGPVLYVGYHMLLGLELVPLVSRILIERNIHVRGVAHPLMFDRKKDGFLPELSTYDSFRLMGAVPVSAKNFYRLFSSNSHVLLYPGGMREALHRKGEEYKLFWPNQSEFVRMAARFGATIVPFGTVGEDDLGEVFFDYDDIVKIPYLKAQMEQLTSEAVKLRTDAGGEVSNQEVHLPGIRPKIPGRFYYLFGKPIETKGMVNLKDREKSQELYLHVKSEVEFCLSYLKEKREMDPYRNILPRLVYQSTQGFTSEIPTFDIE</sequence>